<dbReference type="SMART" id="SM00356">
    <property type="entry name" value="ZnF_C3H1"/>
    <property type="match status" value="1"/>
</dbReference>
<feature type="domain" description="HTH OST-type" evidence="11">
    <location>
        <begin position="159"/>
        <end position="242"/>
    </location>
</feature>
<dbReference type="Pfam" id="PF23182">
    <property type="entry name" value="PABC_AtC3H46"/>
    <property type="match status" value="1"/>
</dbReference>
<dbReference type="Gramene" id="Zm00001eb404690_T001">
    <property type="protein sequence ID" value="Zm00001eb404690_P001"/>
    <property type="gene ID" value="Zm00001eb404690"/>
</dbReference>
<feature type="zinc finger region" description="C3H1-type" evidence="7">
    <location>
        <begin position="124"/>
        <end position="151"/>
    </location>
</feature>
<keyword evidence="2 7" id="KW-0863">Zinc-finger</keyword>
<dbReference type="PANTHER" id="PTHR24009">
    <property type="entry name" value="RNA-BINDING (RRM/RBD/RNP MOTIFS)"/>
    <property type="match status" value="1"/>
</dbReference>
<dbReference type="InterPro" id="IPR012677">
    <property type="entry name" value="Nucleotide-bd_a/b_plait_sf"/>
</dbReference>
<keyword evidence="3 7" id="KW-0862">Zinc</keyword>
<dbReference type="EnsemblPlants" id="Zm00001eb404690_T001">
    <property type="protein sequence ID" value="Zm00001eb404690_P001"/>
    <property type="gene ID" value="Zm00001eb404690"/>
</dbReference>
<feature type="domain" description="C3H1-type" evidence="10">
    <location>
        <begin position="124"/>
        <end position="151"/>
    </location>
</feature>
<evidence type="ECO:0000256" key="6">
    <source>
        <dbReference type="PROSITE-ProRule" id="PRU00176"/>
    </source>
</evidence>
<dbReference type="SUPFAM" id="SSF90229">
    <property type="entry name" value="CCCH zinc finger"/>
    <property type="match status" value="1"/>
</dbReference>
<evidence type="ECO:0000256" key="8">
    <source>
        <dbReference type="SAM" id="MobiDB-lite"/>
    </source>
</evidence>
<sequence length="474" mass="53736">MDSSELHILALQRVKQVEPENASKILGCILLEEPDNQDMLQLAYGNDAEVHAKISHAKAMLDAIVACCSSSPAFGYHYWPPVPNKAQAEEYALQPQHYSGGGCYYASENALIYNGGGPPRSRLSSTRRPCHYFIKGICKNGQSCHYSHHRQEAQVCSGALEKLELEIIELLKSRHGQPLSIASLPTLYGDRYGKSLKADGYLTESKRHGKAGYSLSRLISRLSKITTIERPHGQHYVVLAEDAGRYKELMSRGERGGDMGSSSHQVYLTFPSESTFMEEDVANYFGLYGSVRDVRIPWQEKRMFGFVSFHNPETVNTILTMRIPHFIGESRVLVKRYIEKSKCIERCSYRPRALRRFVGMDMDMDMNDDDDDYDDQPPARMVMRNQQRLLATEKRLIELERKRFFAMPPQQYQHVYFDCSIGDDDGQGQPPPRHLPLIITQPARASSSSSYDDDDDDIQLPESPFTSSAVPMLM</sequence>
<evidence type="ECO:0000313" key="13">
    <source>
        <dbReference type="Proteomes" id="UP000007305"/>
    </source>
</evidence>
<reference evidence="13" key="1">
    <citation type="journal article" date="2009" name="Science">
        <title>The B73 maize genome: complexity, diversity, and dynamics.</title>
        <authorList>
            <person name="Schnable P.S."/>
            <person name="Ware D."/>
            <person name="Fulton R.S."/>
            <person name="Stein J.C."/>
            <person name="Wei F."/>
            <person name="Pasternak S."/>
            <person name="Liang C."/>
            <person name="Zhang J."/>
            <person name="Fulton L."/>
            <person name="Graves T.A."/>
            <person name="Minx P."/>
            <person name="Reily A.D."/>
            <person name="Courtney L."/>
            <person name="Kruchowski S.S."/>
            <person name="Tomlinson C."/>
            <person name="Strong C."/>
            <person name="Delehaunty K."/>
            <person name="Fronick C."/>
            <person name="Courtney B."/>
            <person name="Rock S.M."/>
            <person name="Belter E."/>
            <person name="Du F."/>
            <person name="Kim K."/>
            <person name="Abbott R.M."/>
            <person name="Cotton M."/>
            <person name="Levy A."/>
            <person name="Marchetto P."/>
            <person name="Ochoa K."/>
            <person name="Jackson S.M."/>
            <person name="Gillam B."/>
            <person name="Chen W."/>
            <person name="Yan L."/>
            <person name="Higginbotham J."/>
            <person name="Cardenas M."/>
            <person name="Waligorski J."/>
            <person name="Applebaum E."/>
            <person name="Phelps L."/>
            <person name="Falcone J."/>
            <person name="Kanchi K."/>
            <person name="Thane T."/>
            <person name="Scimone A."/>
            <person name="Thane N."/>
            <person name="Henke J."/>
            <person name="Wang T."/>
            <person name="Ruppert J."/>
            <person name="Shah N."/>
            <person name="Rotter K."/>
            <person name="Hodges J."/>
            <person name="Ingenthron E."/>
            <person name="Cordes M."/>
            <person name="Kohlberg S."/>
            <person name="Sgro J."/>
            <person name="Delgado B."/>
            <person name="Mead K."/>
            <person name="Chinwalla A."/>
            <person name="Leonard S."/>
            <person name="Crouse K."/>
            <person name="Collura K."/>
            <person name="Kudrna D."/>
            <person name="Currie J."/>
            <person name="He R."/>
            <person name="Angelova A."/>
            <person name="Rajasekar S."/>
            <person name="Mueller T."/>
            <person name="Lomeli R."/>
            <person name="Scara G."/>
            <person name="Ko A."/>
            <person name="Delaney K."/>
            <person name="Wissotski M."/>
            <person name="Lopez G."/>
            <person name="Campos D."/>
            <person name="Braidotti M."/>
            <person name="Ashley E."/>
            <person name="Golser W."/>
            <person name="Kim H."/>
            <person name="Lee S."/>
            <person name="Lin J."/>
            <person name="Dujmic Z."/>
            <person name="Kim W."/>
            <person name="Talag J."/>
            <person name="Zuccolo A."/>
            <person name="Fan C."/>
            <person name="Sebastian A."/>
            <person name="Kramer M."/>
            <person name="Spiegel L."/>
            <person name="Nascimento L."/>
            <person name="Zutavern T."/>
            <person name="Miller B."/>
            <person name="Ambroise C."/>
            <person name="Muller S."/>
            <person name="Spooner W."/>
            <person name="Narechania A."/>
            <person name="Ren L."/>
            <person name="Wei S."/>
            <person name="Kumari S."/>
            <person name="Faga B."/>
            <person name="Levy M.J."/>
            <person name="McMahan L."/>
            <person name="Van Buren P."/>
            <person name="Vaughn M.W."/>
            <person name="Ying K."/>
            <person name="Yeh C.-T."/>
            <person name="Emrich S.J."/>
            <person name="Jia Y."/>
            <person name="Kalyanaraman A."/>
            <person name="Hsia A.-P."/>
            <person name="Barbazuk W.B."/>
            <person name="Baucom R.S."/>
            <person name="Brutnell T.P."/>
            <person name="Carpita N.C."/>
            <person name="Chaparro C."/>
            <person name="Chia J.-M."/>
            <person name="Deragon J.-M."/>
            <person name="Estill J.C."/>
            <person name="Fu Y."/>
            <person name="Jeddeloh J.A."/>
            <person name="Han Y."/>
            <person name="Lee H."/>
            <person name="Li P."/>
            <person name="Lisch D.R."/>
            <person name="Liu S."/>
            <person name="Liu Z."/>
            <person name="Nagel D.H."/>
            <person name="McCann M.C."/>
            <person name="SanMiguel P."/>
            <person name="Myers A.M."/>
            <person name="Nettleton D."/>
            <person name="Nguyen J."/>
            <person name="Penning B.W."/>
            <person name="Ponnala L."/>
            <person name="Schneider K.L."/>
            <person name="Schwartz D.C."/>
            <person name="Sharma A."/>
            <person name="Soderlund C."/>
            <person name="Springer N.M."/>
            <person name="Sun Q."/>
            <person name="Wang H."/>
            <person name="Waterman M."/>
            <person name="Westerman R."/>
            <person name="Wolfgruber T.K."/>
            <person name="Yang L."/>
            <person name="Yu Y."/>
            <person name="Zhang L."/>
            <person name="Zhou S."/>
            <person name="Zhu Q."/>
            <person name="Bennetzen J.L."/>
            <person name="Dawe R.K."/>
            <person name="Jiang J."/>
            <person name="Jiang N."/>
            <person name="Presting G.G."/>
            <person name="Wessler S.R."/>
            <person name="Aluru S."/>
            <person name="Martienssen R.A."/>
            <person name="Clifton S.W."/>
            <person name="McCombie W.R."/>
            <person name="Wing R.A."/>
            <person name="Wilson R.K."/>
        </authorList>
    </citation>
    <scope>NUCLEOTIDE SEQUENCE [LARGE SCALE GENOMIC DNA]</scope>
    <source>
        <strain evidence="13">cv. B73</strain>
    </source>
</reference>
<dbReference type="InterPro" id="IPR056276">
    <property type="entry name" value="AtC3H46-like_PABC-like"/>
</dbReference>
<dbReference type="Gene3D" id="3.30.70.330">
    <property type="match status" value="1"/>
</dbReference>
<evidence type="ECO:0000256" key="4">
    <source>
        <dbReference type="ARBA" id="ARBA00022884"/>
    </source>
</evidence>
<dbReference type="InterPro" id="IPR035979">
    <property type="entry name" value="RBD_domain_sf"/>
</dbReference>
<keyword evidence="4 6" id="KW-0694">RNA-binding</keyword>
<evidence type="ECO:0000256" key="1">
    <source>
        <dbReference type="ARBA" id="ARBA00022723"/>
    </source>
</evidence>
<dbReference type="InterPro" id="IPR036855">
    <property type="entry name" value="Znf_CCCH_sf"/>
</dbReference>
<dbReference type="Gene3D" id="1.20.120.1350">
    <property type="entry name" value="Pneumovirus matrix protein 2 (M2), zinc-binding domain"/>
    <property type="match status" value="1"/>
</dbReference>
<dbReference type="OrthoDB" id="1914176at2759"/>
<feature type="region of interest" description="Disordered" evidence="8">
    <location>
        <begin position="443"/>
        <end position="474"/>
    </location>
</feature>
<dbReference type="InParanoid" id="A0A804UKR2"/>
<dbReference type="InterPro" id="IPR025605">
    <property type="entry name" value="OST-HTH/LOTUS_dom"/>
</dbReference>
<dbReference type="SUPFAM" id="SSF54928">
    <property type="entry name" value="RNA-binding domain, RBD"/>
    <property type="match status" value="1"/>
</dbReference>
<protein>
    <recommendedName>
        <fullName evidence="15">Zinc finger CCCH domain-containing protein 18</fullName>
    </recommendedName>
</protein>
<dbReference type="GO" id="GO:0003723">
    <property type="term" value="F:RNA binding"/>
    <property type="evidence" value="ECO:0007669"/>
    <property type="project" value="UniProtKB-UniRule"/>
</dbReference>
<dbReference type="InterPro" id="IPR000504">
    <property type="entry name" value="RRM_dom"/>
</dbReference>
<dbReference type="GO" id="GO:0003677">
    <property type="term" value="F:DNA binding"/>
    <property type="evidence" value="ECO:0007669"/>
    <property type="project" value="UniProtKB-KW"/>
</dbReference>
<evidence type="ECO:0007829" key="14">
    <source>
        <dbReference type="PeptideAtlas" id="A0A804UKR2"/>
    </source>
</evidence>
<evidence type="ECO:0000256" key="7">
    <source>
        <dbReference type="PROSITE-ProRule" id="PRU00723"/>
    </source>
</evidence>
<evidence type="ECO:0008006" key="15">
    <source>
        <dbReference type="Google" id="ProtNLM"/>
    </source>
</evidence>
<keyword evidence="1 7" id="KW-0479">Metal-binding</keyword>
<evidence type="ECO:0000256" key="5">
    <source>
        <dbReference type="ARBA" id="ARBA00023125"/>
    </source>
</evidence>
<feature type="domain" description="RRM" evidence="9">
    <location>
        <begin position="264"/>
        <end position="340"/>
    </location>
</feature>
<gene>
    <name evidence="12" type="primary">LOC100272340</name>
</gene>
<dbReference type="AlphaFoldDB" id="A0A804UKR2"/>
<keyword evidence="14" id="KW-1267">Proteomics identification</keyword>
<evidence type="ECO:0000259" key="11">
    <source>
        <dbReference type="PROSITE" id="PS51644"/>
    </source>
</evidence>
<evidence type="ECO:0000313" key="12">
    <source>
        <dbReference type="EnsemblPlants" id="Zm00001eb404690_P001"/>
    </source>
</evidence>
<dbReference type="Pfam" id="PF12872">
    <property type="entry name" value="OST-HTH"/>
    <property type="match status" value="1"/>
</dbReference>
<evidence type="ECO:0000259" key="10">
    <source>
        <dbReference type="PROSITE" id="PS50103"/>
    </source>
</evidence>
<evidence type="ECO:0000259" key="9">
    <source>
        <dbReference type="PROSITE" id="PS50102"/>
    </source>
</evidence>
<dbReference type="PROSITE" id="PS50102">
    <property type="entry name" value="RRM"/>
    <property type="match status" value="1"/>
</dbReference>
<dbReference type="PANTHER" id="PTHR24009:SF0">
    <property type="entry name" value="ZINC FINGER CCCH DOMAIN-CONTAINING PROTEIN 18"/>
    <property type="match status" value="1"/>
</dbReference>
<reference evidence="12" key="3">
    <citation type="submission" date="2021-05" db="UniProtKB">
        <authorList>
            <consortium name="EnsemblPlants"/>
        </authorList>
    </citation>
    <scope>IDENTIFICATION</scope>
    <source>
        <strain evidence="12">cv. B73</strain>
    </source>
</reference>
<proteinExistence type="evidence at protein level"/>
<dbReference type="PROSITE" id="PS50103">
    <property type="entry name" value="ZF_C3H1"/>
    <property type="match status" value="1"/>
</dbReference>
<keyword evidence="13" id="KW-1185">Reference proteome</keyword>
<accession>A0A804UKR2</accession>
<name>A0A804UKR2_MAIZE</name>
<evidence type="ECO:0000256" key="3">
    <source>
        <dbReference type="ARBA" id="ARBA00022833"/>
    </source>
</evidence>
<dbReference type="FunCoup" id="A0A804UKR2">
    <property type="interactions" value="1816"/>
</dbReference>
<dbReference type="GO" id="GO:0008270">
    <property type="term" value="F:zinc ion binding"/>
    <property type="evidence" value="ECO:0007669"/>
    <property type="project" value="UniProtKB-KW"/>
</dbReference>
<evidence type="ECO:0000256" key="2">
    <source>
        <dbReference type="ARBA" id="ARBA00022771"/>
    </source>
</evidence>
<dbReference type="InterPro" id="IPR000571">
    <property type="entry name" value="Znf_CCCH"/>
</dbReference>
<organism evidence="12 13">
    <name type="scientific">Zea mays</name>
    <name type="common">Maize</name>
    <dbReference type="NCBI Taxonomy" id="4577"/>
    <lineage>
        <taxon>Eukaryota</taxon>
        <taxon>Viridiplantae</taxon>
        <taxon>Streptophyta</taxon>
        <taxon>Embryophyta</taxon>
        <taxon>Tracheophyta</taxon>
        <taxon>Spermatophyta</taxon>
        <taxon>Magnoliopsida</taxon>
        <taxon>Liliopsida</taxon>
        <taxon>Poales</taxon>
        <taxon>Poaceae</taxon>
        <taxon>PACMAD clade</taxon>
        <taxon>Panicoideae</taxon>
        <taxon>Andropogonodae</taxon>
        <taxon>Andropogoneae</taxon>
        <taxon>Tripsacinae</taxon>
        <taxon>Zea</taxon>
    </lineage>
</organism>
<dbReference type="PROSITE" id="PS51644">
    <property type="entry name" value="HTH_OST"/>
    <property type="match status" value="1"/>
</dbReference>
<feature type="compositionally biased region" description="Polar residues" evidence="8">
    <location>
        <begin position="464"/>
        <end position="474"/>
    </location>
</feature>
<dbReference type="Proteomes" id="UP000007305">
    <property type="component" value="Chromosome 9"/>
</dbReference>
<keyword evidence="5" id="KW-0238">DNA-binding</keyword>
<reference evidence="12" key="2">
    <citation type="submission" date="2019-07" db="EMBL/GenBank/DDBJ databases">
        <authorList>
            <person name="Seetharam A."/>
            <person name="Woodhouse M."/>
            <person name="Cannon E."/>
        </authorList>
    </citation>
    <scope>NUCLEOTIDE SEQUENCE [LARGE SCALE GENOMIC DNA]</scope>
    <source>
        <strain evidence="12">cv. B73</strain>
    </source>
</reference>